<feature type="region of interest" description="Disordered" evidence="1">
    <location>
        <begin position="1"/>
        <end position="21"/>
    </location>
</feature>
<name>A0A7S7NQ21_PALFE</name>
<dbReference type="Proteomes" id="UP000593892">
    <property type="component" value="Chromosome"/>
</dbReference>
<evidence type="ECO:0000313" key="3">
    <source>
        <dbReference type="Proteomes" id="UP000593892"/>
    </source>
</evidence>
<dbReference type="RefSeq" id="WP_194449353.1">
    <property type="nucleotide sequence ID" value="NZ_CP063849.1"/>
</dbReference>
<feature type="region of interest" description="Disordered" evidence="1">
    <location>
        <begin position="48"/>
        <end position="68"/>
    </location>
</feature>
<keyword evidence="3" id="KW-1185">Reference proteome</keyword>
<organism evidence="2 3">
    <name type="scientific">Paludibaculum fermentans</name>
    <dbReference type="NCBI Taxonomy" id="1473598"/>
    <lineage>
        <taxon>Bacteria</taxon>
        <taxon>Pseudomonadati</taxon>
        <taxon>Acidobacteriota</taxon>
        <taxon>Terriglobia</taxon>
        <taxon>Bryobacterales</taxon>
        <taxon>Bryobacteraceae</taxon>
        <taxon>Paludibaculum</taxon>
    </lineage>
</organism>
<dbReference type="KEGG" id="pfer:IRI77_33885"/>
<accession>A0A7S7NQ21</accession>
<dbReference type="AlphaFoldDB" id="A0A7S7NQ21"/>
<sequence>MLTRGNPEENDLTREAANRHQYYETYGGGHQYGDARFFNEGDRQSLHPAAAGFAATTGHSDDYDPFET</sequence>
<evidence type="ECO:0000256" key="1">
    <source>
        <dbReference type="SAM" id="MobiDB-lite"/>
    </source>
</evidence>
<protein>
    <submittedName>
        <fullName evidence="2">Uncharacterized protein</fullName>
    </submittedName>
</protein>
<reference evidence="2 3" key="1">
    <citation type="submission" date="2020-10" db="EMBL/GenBank/DDBJ databases">
        <title>Complete genome sequence of Paludibaculum fermentans P105T, a facultatively anaerobic acidobacterium capable of dissimilatory Fe(III) reduction.</title>
        <authorList>
            <person name="Dedysh S.N."/>
            <person name="Beletsky A.V."/>
            <person name="Kulichevskaya I.S."/>
            <person name="Mardanov A.V."/>
            <person name="Ravin N.V."/>
        </authorList>
    </citation>
    <scope>NUCLEOTIDE SEQUENCE [LARGE SCALE GENOMIC DNA]</scope>
    <source>
        <strain evidence="2 3">P105</strain>
    </source>
</reference>
<evidence type="ECO:0000313" key="2">
    <source>
        <dbReference type="EMBL" id="QOY87686.1"/>
    </source>
</evidence>
<feature type="compositionally biased region" description="Basic and acidic residues" evidence="1">
    <location>
        <begin position="11"/>
        <end position="21"/>
    </location>
</feature>
<proteinExistence type="predicted"/>
<dbReference type="EMBL" id="CP063849">
    <property type="protein sequence ID" value="QOY87686.1"/>
    <property type="molecule type" value="Genomic_DNA"/>
</dbReference>
<gene>
    <name evidence="2" type="ORF">IRI77_33885</name>
</gene>